<sequence length="59" mass="6994">MELMTLSFQVERGTFRQVNRSLLVSLTIVIQFNTEHIITNVQGKLYFGNPKRNSWFQYV</sequence>
<organism evidence="1 2">
    <name type="scientific">Schistosoma rodhaini</name>
    <dbReference type="NCBI Taxonomy" id="6188"/>
    <lineage>
        <taxon>Eukaryota</taxon>
        <taxon>Metazoa</taxon>
        <taxon>Spiralia</taxon>
        <taxon>Lophotrochozoa</taxon>
        <taxon>Platyhelminthes</taxon>
        <taxon>Trematoda</taxon>
        <taxon>Digenea</taxon>
        <taxon>Strigeidida</taxon>
        <taxon>Schistosomatoidea</taxon>
        <taxon>Schistosomatidae</taxon>
        <taxon>Schistosoma</taxon>
    </lineage>
</organism>
<dbReference type="Proteomes" id="UP000050792">
    <property type="component" value="Unassembled WGS sequence"/>
</dbReference>
<accession>A0AA85GG00</accession>
<reference evidence="2" key="2">
    <citation type="submission" date="2023-11" db="UniProtKB">
        <authorList>
            <consortium name="WormBaseParasite"/>
        </authorList>
    </citation>
    <scope>IDENTIFICATION</scope>
</reference>
<name>A0AA85GG00_9TREM</name>
<protein>
    <submittedName>
        <fullName evidence="2">Uncharacterized protein</fullName>
    </submittedName>
</protein>
<dbReference type="WBParaSite" id="SRDH1_91200.1">
    <property type="protein sequence ID" value="SRDH1_91200.1"/>
    <property type="gene ID" value="SRDH1_91200"/>
</dbReference>
<dbReference type="AlphaFoldDB" id="A0AA85GG00"/>
<reference evidence="1" key="1">
    <citation type="submission" date="2022-06" db="EMBL/GenBank/DDBJ databases">
        <authorList>
            <person name="Berger JAMES D."/>
            <person name="Berger JAMES D."/>
        </authorList>
    </citation>
    <scope>NUCLEOTIDE SEQUENCE [LARGE SCALE GENOMIC DNA]</scope>
</reference>
<proteinExistence type="predicted"/>
<evidence type="ECO:0000313" key="2">
    <source>
        <dbReference type="WBParaSite" id="SRDH1_91200.1"/>
    </source>
</evidence>
<evidence type="ECO:0000313" key="1">
    <source>
        <dbReference type="Proteomes" id="UP000050792"/>
    </source>
</evidence>
<keyword evidence="1" id="KW-1185">Reference proteome</keyword>